<evidence type="ECO:0000313" key="7">
    <source>
        <dbReference type="Proteomes" id="UP000460112"/>
    </source>
</evidence>
<evidence type="ECO:0000313" key="6">
    <source>
        <dbReference type="Proteomes" id="UP000316012"/>
    </source>
</evidence>
<dbReference type="eggNOG" id="COG4720">
    <property type="taxonomic scope" value="Bacteria"/>
</dbReference>
<evidence type="ECO:0000313" key="5">
    <source>
        <dbReference type="Proteomes" id="UP000250668"/>
    </source>
</evidence>
<dbReference type="Pfam" id="PF12822">
    <property type="entry name" value="ECF_trnsprt"/>
    <property type="match status" value="1"/>
</dbReference>
<sequence length="173" mass="19049">MATEELAGTKRLALLGVLTALCVVLRIFKIIPVPNVQPVTTIIMLTTLFVSGGMGFALAILTMIISNIFLGFGIWTIPQILAYGGCVLTILLFKKLTPLTKWFWLQLALVAFLGIEYGILVDLGMTIFGGLPAFIAYWAGSILFDTYHAIGNVVFYLLLYKPISLALQHFFED</sequence>
<name>A0A133P4D3_LACGS</name>
<evidence type="ECO:0000313" key="4">
    <source>
        <dbReference type="EMBL" id="TQW14776.1"/>
    </source>
</evidence>
<dbReference type="EMBL" id="WBOA01000001">
    <property type="protein sequence ID" value="KAB1950973.1"/>
    <property type="molecule type" value="Genomic_DNA"/>
</dbReference>
<organism evidence="3 7">
    <name type="scientific">Lactobacillus gasseri</name>
    <dbReference type="NCBI Taxonomy" id="1596"/>
    <lineage>
        <taxon>Bacteria</taxon>
        <taxon>Bacillati</taxon>
        <taxon>Bacillota</taxon>
        <taxon>Bacilli</taxon>
        <taxon>Lactobacillales</taxon>
        <taxon>Lactobacillaceae</taxon>
        <taxon>Lactobacillus</taxon>
    </lineage>
</organism>
<protein>
    <submittedName>
        <fullName evidence="3">ECF transporter S component</fullName>
    </submittedName>
    <submittedName>
        <fullName evidence="2">Membrane protein</fullName>
    </submittedName>
</protein>
<reference evidence="2 5" key="1">
    <citation type="journal article" date="2018" name="Int. J. Syst. Evol. Microbiol.">
        <title>Lactobacillus paragasseri sp. nov., a sister taxon of Lactobacillus gasseri, based on whole-genome sequence analyses.</title>
        <authorList>
            <person name="Tanizawa Y."/>
            <person name="Tada I."/>
            <person name="Kobayashi H."/>
            <person name="Endo A."/>
            <person name="Maeno S."/>
            <person name="Toyoda A."/>
            <person name="Arita M."/>
            <person name="Nakamura Y."/>
            <person name="Sakamoto M."/>
            <person name="Ohkuma M."/>
            <person name="Tohno M."/>
        </authorList>
    </citation>
    <scope>NUCLEOTIDE SEQUENCE [LARGE SCALE GENOMIC DNA]</scope>
    <source>
        <strain evidence="2 5">JCM 1025</strain>
    </source>
</reference>
<evidence type="ECO:0000313" key="3">
    <source>
        <dbReference type="EMBL" id="KAB1950973.1"/>
    </source>
</evidence>
<evidence type="ECO:0000313" key="2">
    <source>
        <dbReference type="EMBL" id="GBA97597.1"/>
    </source>
</evidence>
<keyword evidence="6" id="KW-1185">Reference proteome</keyword>
<feature type="transmembrane region" description="Helical" evidence="1">
    <location>
        <begin position="43"/>
        <end position="66"/>
    </location>
</feature>
<dbReference type="Proteomes" id="UP000250668">
    <property type="component" value="Unassembled WGS sequence"/>
</dbReference>
<keyword evidence="1" id="KW-0472">Membrane</keyword>
<keyword evidence="1" id="KW-0812">Transmembrane</keyword>
<dbReference type="EMBL" id="SRMD01000090">
    <property type="protein sequence ID" value="TQW14776.1"/>
    <property type="molecule type" value="Genomic_DNA"/>
</dbReference>
<reference evidence="4 6" key="2">
    <citation type="submission" date="2019-04" db="EMBL/GenBank/DDBJ databases">
        <title>Lactobacillus gasseri 7171 assembly.</title>
        <authorList>
            <person name="Joris B.R."/>
            <person name="Giguere D."/>
        </authorList>
    </citation>
    <scope>NUCLEOTIDE SEQUENCE [LARGE SCALE GENOMIC DNA]</scope>
    <source>
        <strain evidence="4 6">7171</strain>
    </source>
</reference>
<dbReference type="STRING" id="324831.LGAS_1505"/>
<dbReference type="GeneID" id="29639217"/>
<dbReference type="InterPro" id="IPR024529">
    <property type="entry name" value="ECF_trnsprt_substrate-spec"/>
</dbReference>
<comment type="caution">
    <text evidence="3">The sequence shown here is derived from an EMBL/GenBank/DDBJ whole genome shotgun (WGS) entry which is preliminary data.</text>
</comment>
<proteinExistence type="predicted"/>
<reference evidence="3 7" key="3">
    <citation type="submission" date="2019-09" db="EMBL/GenBank/DDBJ databases">
        <title>Investigation of probiotic properties of different lactic acid bacteria.</title>
        <authorList>
            <person name="Jaomanjaka F."/>
            <person name="Blanc P."/>
        </authorList>
    </citation>
    <scope>NUCLEOTIDE SEQUENCE [LARGE SCALE GENOMIC DNA]</scope>
    <source>
        <strain evidence="3 7">BIO6369</strain>
    </source>
</reference>
<dbReference type="AlphaFoldDB" id="A0A133P4D3"/>
<dbReference type="OMA" id="DTYHAIG"/>
<feature type="transmembrane region" description="Helical" evidence="1">
    <location>
        <begin position="135"/>
        <end position="159"/>
    </location>
</feature>
<dbReference type="EMBL" id="BEXJ01000004">
    <property type="protein sequence ID" value="GBA97597.1"/>
    <property type="molecule type" value="Genomic_DNA"/>
</dbReference>
<gene>
    <name evidence="3" type="ORF">F8244_00295</name>
    <name evidence="4" type="ORF">FIPPAONL_01594</name>
    <name evidence="2" type="ORF">LJCM1025_16190</name>
</gene>
<dbReference type="Gene3D" id="1.10.1760.20">
    <property type="match status" value="1"/>
</dbReference>
<feature type="transmembrane region" description="Helical" evidence="1">
    <location>
        <begin position="105"/>
        <end position="129"/>
    </location>
</feature>
<dbReference type="OrthoDB" id="5198189at2"/>
<dbReference type="RefSeq" id="WP_003652825.1">
    <property type="nucleotide sequence ID" value="NZ_BEXJ01000004.1"/>
</dbReference>
<feature type="transmembrane region" description="Helical" evidence="1">
    <location>
        <begin position="72"/>
        <end position="93"/>
    </location>
</feature>
<feature type="transmembrane region" description="Helical" evidence="1">
    <location>
        <begin position="12"/>
        <end position="31"/>
    </location>
</feature>
<dbReference type="GO" id="GO:0022857">
    <property type="term" value="F:transmembrane transporter activity"/>
    <property type="evidence" value="ECO:0007669"/>
    <property type="project" value="InterPro"/>
</dbReference>
<keyword evidence="1" id="KW-1133">Transmembrane helix</keyword>
<accession>A0A133P4D3</accession>
<evidence type="ECO:0000256" key="1">
    <source>
        <dbReference type="SAM" id="Phobius"/>
    </source>
</evidence>
<dbReference type="Proteomes" id="UP000460112">
    <property type="component" value="Unassembled WGS sequence"/>
</dbReference>
<dbReference type="Proteomes" id="UP000316012">
    <property type="component" value="Unassembled WGS sequence"/>
</dbReference>